<keyword evidence="23" id="KW-1185">Reference proteome</keyword>
<dbReference type="EMBL" id="QGTT01000007">
    <property type="protein sequence ID" value="PWW12992.1"/>
    <property type="molecule type" value="Genomic_DNA"/>
</dbReference>
<dbReference type="RefSeq" id="WP_110075940.1">
    <property type="nucleotide sequence ID" value="NZ_QGTT01000007.1"/>
</dbReference>
<evidence type="ECO:0000256" key="13">
    <source>
        <dbReference type="ARBA" id="ARBA00023268"/>
    </source>
</evidence>
<proteinExistence type="inferred from homology"/>
<dbReference type="EC" id="3.4.23.43" evidence="15 18"/>
<dbReference type="PANTHER" id="PTHR30487:SF0">
    <property type="entry name" value="PREPILIN LEADER PEPTIDASE_N-METHYLTRANSFERASE-RELATED"/>
    <property type="match status" value="1"/>
</dbReference>
<dbReference type="InterPro" id="IPR050882">
    <property type="entry name" value="Prepilin_peptidase/N-MTase"/>
</dbReference>
<name>A0A317Q7Z5_9GAMM</name>
<evidence type="ECO:0000313" key="23">
    <source>
        <dbReference type="Proteomes" id="UP000246964"/>
    </source>
</evidence>
<comment type="function">
    <text evidence="18">Plays an essential role in type IV pili and type II pseudopili formation by proteolytically removing the leader sequence from substrate proteins and subsequently monomethylating the alpha-amino group of the newly exposed N-terminal phenylalanine.</text>
</comment>
<feature type="transmembrane region" description="Helical" evidence="19">
    <location>
        <begin position="12"/>
        <end position="33"/>
    </location>
</feature>
<evidence type="ECO:0000256" key="5">
    <source>
        <dbReference type="ARBA" id="ARBA00022603"/>
    </source>
</evidence>
<keyword evidence="7 18" id="KW-0808">Transferase</keyword>
<dbReference type="Pfam" id="PF01478">
    <property type="entry name" value="Peptidase_A24"/>
    <property type="match status" value="1"/>
</dbReference>
<feature type="transmembrane region" description="Helical" evidence="19">
    <location>
        <begin position="110"/>
        <end position="128"/>
    </location>
</feature>
<evidence type="ECO:0000256" key="1">
    <source>
        <dbReference type="ARBA" id="ARBA00004429"/>
    </source>
</evidence>
<dbReference type="PANTHER" id="PTHR30487">
    <property type="entry name" value="TYPE 4 PREPILIN-LIKE PROTEINS LEADER PEPTIDE-PROCESSING ENZYME"/>
    <property type="match status" value="1"/>
</dbReference>
<reference evidence="22 23" key="1">
    <citation type="submission" date="2018-05" db="EMBL/GenBank/DDBJ databases">
        <title>Freshwater and sediment microbial communities from various areas in North America, analyzing microbe dynamics in response to fracking.</title>
        <authorList>
            <person name="Lamendella R."/>
        </authorList>
    </citation>
    <scope>NUCLEOTIDE SEQUENCE [LARGE SCALE GENOMIC DNA]</scope>
    <source>
        <strain evidence="22 23">125B1</strain>
    </source>
</reference>
<keyword evidence="5 18" id="KW-0489">Methyltransferase</keyword>
<evidence type="ECO:0000256" key="3">
    <source>
        <dbReference type="ARBA" id="ARBA00022475"/>
    </source>
</evidence>
<evidence type="ECO:0000256" key="10">
    <source>
        <dbReference type="ARBA" id="ARBA00022801"/>
    </source>
</evidence>
<evidence type="ECO:0000259" key="20">
    <source>
        <dbReference type="Pfam" id="PF01478"/>
    </source>
</evidence>
<evidence type="ECO:0000256" key="17">
    <source>
        <dbReference type="RuleBase" id="RU003793"/>
    </source>
</evidence>
<keyword evidence="8" id="KW-0949">S-adenosyl-L-methionine</keyword>
<keyword evidence="4" id="KW-0997">Cell inner membrane</keyword>
<dbReference type="OrthoDB" id="9789291at2"/>
<keyword evidence="11 19" id="KW-1133">Transmembrane helix</keyword>
<dbReference type="Proteomes" id="UP000246964">
    <property type="component" value="Unassembled WGS sequence"/>
</dbReference>
<keyword evidence="12 19" id="KW-0472">Membrane</keyword>
<keyword evidence="9 18" id="KW-0812">Transmembrane</keyword>
<evidence type="ECO:0000256" key="9">
    <source>
        <dbReference type="ARBA" id="ARBA00022692"/>
    </source>
</evidence>
<evidence type="ECO:0000256" key="15">
    <source>
        <dbReference type="ARBA" id="ARBA00067082"/>
    </source>
</evidence>
<dbReference type="AlphaFoldDB" id="A0A317Q7Z5"/>
<evidence type="ECO:0000256" key="12">
    <source>
        <dbReference type="ARBA" id="ARBA00023136"/>
    </source>
</evidence>
<dbReference type="GO" id="GO:0004190">
    <property type="term" value="F:aspartic-type endopeptidase activity"/>
    <property type="evidence" value="ECO:0007669"/>
    <property type="project" value="UniProtKB-EC"/>
</dbReference>
<keyword evidence="13 18" id="KW-0511">Multifunctional enzyme</keyword>
<protein>
    <recommendedName>
        <fullName evidence="16 18">Prepilin leader peptidase/N-methyltransferase</fullName>
        <ecNumber evidence="18">2.1.1.-</ecNumber>
        <ecNumber evidence="15 18">3.4.23.43</ecNumber>
    </recommendedName>
</protein>
<feature type="transmembrane region" description="Helical" evidence="19">
    <location>
        <begin position="134"/>
        <end position="150"/>
    </location>
</feature>
<dbReference type="EC" id="2.1.1.-" evidence="18"/>
<feature type="transmembrane region" description="Helical" evidence="19">
    <location>
        <begin position="261"/>
        <end position="278"/>
    </location>
</feature>
<evidence type="ECO:0000256" key="2">
    <source>
        <dbReference type="ARBA" id="ARBA00005801"/>
    </source>
</evidence>
<evidence type="ECO:0000256" key="8">
    <source>
        <dbReference type="ARBA" id="ARBA00022691"/>
    </source>
</evidence>
<evidence type="ECO:0000256" key="6">
    <source>
        <dbReference type="ARBA" id="ARBA00022670"/>
    </source>
</evidence>
<comment type="subcellular location">
    <subcellularLocation>
        <location evidence="1">Cell inner membrane</location>
        <topology evidence="1">Multi-pass membrane protein</topology>
    </subcellularLocation>
    <subcellularLocation>
        <location evidence="18">Cell membrane</location>
        <topology evidence="18">Multi-pass membrane protein</topology>
    </subcellularLocation>
</comment>
<dbReference type="GO" id="GO:0008168">
    <property type="term" value="F:methyltransferase activity"/>
    <property type="evidence" value="ECO:0007669"/>
    <property type="project" value="UniProtKB-KW"/>
</dbReference>
<evidence type="ECO:0000256" key="4">
    <source>
        <dbReference type="ARBA" id="ARBA00022519"/>
    </source>
</evidence>
<comment type="catalytic activity">
    <reaction evidence="14 18">
        <text>Typically cleaves a -Gly-|-Phe- bond to release an N-terminal, basic peptide of 5-8 residues from type IV prepilin, and then N-methylates the new N-terminal amino group, the methyl donor being S-adenosyl-L-methionine.</text>
        <dbReference type="EC" id="3.4.23.43"/>
    </reaction>
</comment>
<feature type="transmembrane region" description="Helical" evidence="19">
    <location>
        <begin position="218"/>
        <end position="249"/>
    </location>
</feature>
<feature type="domain" description="Prepilin type IV endopeptidase peptidase" evidence="20">
    <location>
        <begin position="140"/>
        <end position="247"/>
    </location>
</feature>
<keyword evidence="10 18" id="KW-0378">Hydrolase</keyword>
<dbReference type="InterPro" id="IPR014032">
    <property type="entry name" value="Peptidase_A24A_bac"/>
</dbReference>
<dbReference type="Gene3D" id="1.20.120.1220">
    <property type="match status" value="1"/>
</dbReference>
<dbReference type="GO" id="GO:0005886">
    <property type="term" value="C:plasma membrane"/>
    <property type="evidence" value="ECO:0007669"/>
    <property type="project" value="UniProtKB-SubCell"/>
</dbReference>
<organism evidence="22 23">
    <name type="scientific">Pseudidiomarina maritima</name>
    <dbReference type="NCBI Taxonomy" id="519453"/>
    <lineage>
        <taxon>Bacteria</taxon>
        <taxon>Pseudomonadati</taxon>
        <taxon>Pseudomonadota</taxon>
        <taxon>Gammaproteobacteria</taxon>
        <taxon>Alteromonadales</taxon>
        <taxon>Idiomarinaceae</taxon>
        <taxon>Pseudidiomarina</taxon>
    </lineage>
</organism>
<comment type="similarity">
    <text evidence="2 17">Belongs to the peptidase A24 family.</text>
</comment>
<dbReference type="PRINTS" id="PR00864">
    <property type="entry name" value="PREPILNPTASE"/>
</dbReference>
<dbReference type="GO" id="GO:0032259">
    <property type="term" value="P:methylation"/>
    <property type="evidence" value="ECO:0007669"/>
    <property type="project" value="UniProtKB-KW"/>
</dbReference>
<dbReference type="Pfam" id="PF06750">
    <property type="entry name" value="A24_N_bact"/>
    <property type="match status" value="1"/>
</dbReference>
<evidence type="ECO:0000313" key="22">
    <source>
        <dbReference type="EMBL" id="PWW12992.1"/>
    </source>
</evidence>
<sequence length="294" mass="32404">MAEFPAESVWLTLTALVFGLVIGSFLNVVIGRFPLMLQRQWRQECAALQASSAEAAATPTKAEPFNLAYPPSRCPKCNHKIAWYDNIPVVSWLLLKAKCRNCRTGISARYPLIELLTGVVFALLAWYGGITIPSLVYMGLACLLICMFFIDADEMILPDQMTYLMLWSGLLFTLYHGHIPLADAVIGAAAGYLSLWSVYWAFKLLTGKEGMGYGDFKLLAAFGAWAGYQMLPVIVIAAAASGAVLGIIYQQINKQRQGQPIPFGPFLICGGVIAMLWGEQILHGYWQWLMGGSY</sequence>
<dbReference type="FunFam" id="1.20.120.1220:FF:000001">
    <property type="entry name" value="Type 4 prepilin-like proteins leader peptide-processing enzyme"/>
    <property type="match status" value="1"/>
</dbReference>
<evidence type="ECO:0000256" key="7">
    <source>
        <dbReference type="ARBA" id="ARBA00022679"/>
    </source>
</evidence>
<accession>A0A317Q7Z5</accession>
<gene>
    <name evidence="22" type="ORF">DET45_10722</name>
</gene>
<evidence type="ECO:0000256" key="18">
    <source>
        <dbReference type="RuleBase" id="RU003794"/>
    </source>
</evidence>
<feature type="transmembrane region" description="Helical" evidence="19">
    <location>
        <begin position="162"/>
        <end position="179"/>
    </location>
</feature>
<evidence type="ECO:0000259" key="21">
    <source>
        <dbReference type="Pfam" id="PF06750"/>
    </source>
</evidence>
<keyword evidence="3" id="KW-1003">Cell membrane</keyword>
<keyword evidence="6 18" id="KW-0645">Protease</keyword>
<dbReference type="GO" id="GO:0006465">
    <property type="term" value="P:signal peptide processing"/>
    <property type="evidence" value="ECO:0007669"/>
    <property type="project" value="TreeGrafter"/>
</dbReference>
<evidence type="ECO:0000256" key="11">
    <source>
        <dbReference type="ARBA" id="ARBA00022989"/>
    </source>
</evidence>
<evidence type="ECO:0000256" key="16">
    <source>
        <dbReference type="ARBA" id="ARBA00071870"/>
    </source>
</evidence>
<dbReference type="InterPro" id="IPR000045">
    <property type="entry name" value="Prepilin_IV_endopep_pep"/>
</dbReference>
<evidence type="ECO:0000256" key="19">
    <source>
        <dbReference type="SAM" id="Phobius"/>
    </source>
</evidence>
<evidence type="ECO:0000256" key="14">
    <source>
        <dbReference type="ARBA" id="ARBA00050401"/>
    </source>
</evidence>
<dbReference type="InterPro" id="IPR010627">
    <property type="entry name" value="Prepilin_pept_A24_N"/>
</dbReference>
<feature type="domain" description="Prepilin peptidase A24 N-terminal" evidence="21">
    <location>
        <begin position="17"/>
        <end position="126"/>
    </location>
</feature>
<comment type="caution">
    <text evidence="22">The sequence shown here is derived from an EMBL/GenBank/DDBJ whole genome shotgun (WGS) entry which is preliminary data.</text>
</comment>